<dbReference type="InterPro" id="IPR000092">
    <property type="entry name" value="Polyprenyl_synt"/>
</dbReference>
<keyword evidence="7" id="KW-0472">Membrane</keyword>
<dbReference type="GO" id="GO:0045337">
    <property type="term" value="P:farnesyl diphosphate biosynthetic process"/>
    <property type="evidence" value="ECO:0007669"/>
    <property type="project" value="TreeGrafter"/>
</dbReference>
<dbReference type="GO" id="GO:0004337">
    <property type="term" value="F:(2E,6E)-farnesyl diphosphate synthase activity"/>
    <property type="evidence" value="ECO:0007669"/>
    <property type="project" value="TreeGrafter"/>
</dbReference>
<dbReference type="Proteomes" id="UP001165065">
    <property type="component" value="Unassembled WGS sequence"/>
</dbReference>
<comment type="pathway">
    <text evidence="5">Pheromone biosynthesis.</text>
</comment>
<dbReference type="SFLD" id="SFLDS00005">
    <property type="entry name" value="Isoprenoid_Synthase_Type_I"/>
    <property type="match status" value="1"/>
</dbReference>
<dbReference type="GO" id="GO:0042811">
    <property type="term" value="P:pheromone biosynthetic process"/>
    <property type="evidence" value="ECO:0007669"/>
    <property type="project" value="UniProtKB-ARBA"/>
</dbReference>
<keyword evidence="4" id="KW-0460">Magnesium</keyword>
<dbReference type="SFLD" id="SFLDG01017">
    <property type="entry name" value="Polyprenyl_Transferase_Like"/>
    <property type="match status" value="1"/>
</dbReference>
<evidence type="ECO:0000313" key="9">
    <source>
        <dbReference type="Proteomes" id="UP001165065"/>
    </source>
</evidence>
<dbReference type="FunFam" id="1.10.600.10:FF:000021">
    <property type="entry name" value="Farnesyl pyrophosphate synthase"/>
    <property type="match status" value="1"/>
</dbReference>
<keyword evidence="7" id="KW-1133">Transmembrane helix</keyword>
<organism evidence="8 9">
    <name type="scientific">Triparma columacea</name>
    <dbReference type="NCBI Taxonomy" id="722753"/>
    <lineage>
        <taxon>Eukaryota</taxon>
        <taxon>Sar</taxon>
        <taxon>Stramenopiles</taxon>
        <taxon>Ochrophyta</taxon>
        <taxon>Bolidophyceae</taxon>
        <taxon>Parmales</taxon>
        <taxon>Triparmaceae</taxon>
        <taxon>Triparma</taxon>
    </lineage>
</organism>
<evidence type="ECO:0000256" key="5">
    <source>
        <dbReference type="ARBA" id="ARBA00033740"/>
    </source>
</evidence>
<evidence type="ECO:0008006" key="10">
    <source>
        <dbReference type="Google" id="ProtNLM"/>
    </source>
</evidence>
<evidence type="ECO:0000313" key="8">
    <source>
        <dbReference type="EMBL" id="GMI33620.1"/>
    </source>
</evidence>
<dbReference type="CDD" id="cd00685">
    <property type="entry name" value="Trans_IPPS_HT"/>
    <property type="match status" value="1"/>
</dbReference>
<comment type="similarity">
    <text evidence="6">Belongs to the FPP/GGPP synthase family.</text>
</comment>
<dbReference type="PROSITE" id="PS00723">
    <property type="entry name" value="POLYPRENYL_SYNTHASE_1"/>
    <property type="match status" value="1"/>
</dbReference>
<dbReference type="GO" id="GO:0005737">
    <property type="term" value="C:cytoplasm"/>
    <property type="evidence" value="ECO:0007669"/>
    <property type="project" value="TreeGrafter"/>
</dbReference>
<sequence length="451" mass="51186">MMILYILTSLLIPISLYSLSLHAPAVFKLLTSNPNALIDDLSLLSVLAVGLASGFTAATIMLGLTNANSSKKSSKKTKTFNSTATYPSLNYPLSEIAAAATEKDKFLASFPYLKSQLLDLMSSEGMPSDAVDWVSNMIQRNVLGGKLQRGTAVLSVQRTLKARELGRPMKEVKLTPLETARASVLGWAIEWLQAFFLVADDVMDDSETRRGEVCWYKRKEVGMIAINDSFLLESFIYSLLDIHYGDDEEMHGRLRDLFLDVTQKTEFGQLLDLTSQPQGGPIDLKRFTEDRYKQIVKYKTAFYTFYLPVAIGMITGGVRSSRAYQQAKKVCCIMGEYFQIQDDYLDCYGKPEDIGKVGTDIQDNKCSWLVVQALKDAGEKERKVLEKNYGSWDESKVKKVKELYTKMGLTDKFKRYEEESYEQIQRELDEVKELPREVFELLLKKIYKRSK</sequence>
<keyword evidence="3" id="KW-0479">Metal-binding</keyword>
<dbReference type="InterPro" id="IPR008949">
    <property type="entry name" value="Isoprenoid_synthase_dom_sf"/>
</dbReference>
<comment type="caution">
    <text evidence="8">The sequence shown here is derived from an EMBL/GenBank/DDBJ whole genome shotgun (WGS) entry which is preliminary data.</text>
</comment>
<keyword evidence="7" id="KW-0812">Transmembrane</keyword>
<evidence type="ECO:0000256" key="3">
    <source>
        <dbReference type="ARBA" id="ARBA00022723"/>
    </source>
</evidence>
<dbReference type="SUPFAM" id="SSF48576">
    <property type="entry name" value="Terpenoid synthases"/>
    <property type="match status" value="1"/>
</dbReference>
<feature type="transmembrane region" description="Helical" evidence="7">
    <location>
        <begin position="42"/>
        <end position="65"/>
    </location>
</feature>
<dbReference type="PANTHER" id="PTHR11525:SF0">
    <property type="entry name" value="FARNESYL PYROPHOSPHATE SYNTHASE"/>
    <property type="match status" value="1"/>
</dbReference>
<evidence type="ECO:0000256" key="7">
    <source>
        <dbReference type="SAM" id="Phobius"/>
    </source>
</evidence>
<proteinExistence type="inferred from homology"/>
<evidence type="ECO:0000256" key="4">
    <source>
        <dbReference type="ARBA" id="ARBA00022842"/>
    </source>
</evidence>
<dbReference type="EMBL" id="BRYA01000831">
    <property type="protein sequence ID" value="GMI33620.1"/>
    <property type="molecule type" value="Genomic_DNA"/>
</dbReference>
<evidence type="ECO:0000256" key="1">
    <source>
        <dbReference type="ARBA" id="ARBA00001946"/>
    </source>
</evidence>
<comment type="cofactor">
    <cofactor evidence="1">
        <name>Mg(2+)</name>
        <dbReference type="ChEBI" id="CHEBI:18420"/>
    </cofactor>
</comment>
<feature type="transmembrane region" description="Helical" evidence="7">
    <location>
        <begin position="300"/>
        <end position="318"/>
    </location>
</feature>
<gene>
    <name evidence="8" type="ORF">TrCOL_g8227</name>
</gene>
<dbReference type="GO" id="GO:0046872">
    <property type="term" value="F:metal ion binding"/>
    <property type="evidence" value="ECO:0007669"/>
    <property type="project" value="UniProtKB-KW"/>
</dbReference>
<dbReference type="OrthoDB" id="10257492at2759"/>
<keyword evidence="9" id="KW-1185">Reference proteome</keyword>
<dbReference type="GO" id="GO:0004161">
    <property type="term" value="F:dimethylallyltranstransferase activity"/>
    <property type="evidence" value="ECO:0007669"/>
    <property type="project" value="TreeGrafter"/>
</dbReference>
<dbReference type="Gene3D" id="1.10.600.10">
    <property type="entry name" value="Farnesyl Diphosphate Synthase"/>
    <property type="match status" value="1"/>
</dbReference>
<name>A0A9W7G6C3_9STRA</name>
<dbReference type="AlphaFoldDB" id="A0A9W7G6C3"/>
<protein>
    <recommendedName>
        <fullName evidence="10">Farnesyl diphosphate synthase</fullName>
    </recommendedName>
</protein>
<dbReference type="InterPro" id="IPR033749">
    <property type="entry name" value="Polyprenyl_synt_CS"/>
</dbReference>
<evidence type="ECO:0000256" key="2">
    <source>
        <dbReference type="ARBA" id="ARBA00022679"/>
    </source>
</evidence>
<dbReference type="Pfam" id="PF00348">
    <property type="entry name" value="polyprenyl_synt"/>
    <property type="match status" value="1"/>
</dbReference>
<dbReference type="InterPro" id="IPR039702">
    <property type="entry name" value="FPS1-like"/>
</dbReference>
<dbReference type="PROSITE" id="PS00444">
    <property type="entry name" value="POLYPRENYL_SYNTHASE_2"/>
    <property type="match status" value="1"/>
</dbReference>
<reference evidence="9" key="1">
    <citation type="journal article" date="2023" name="Commun. Biol.">
        <title>Genome analysis of Parmales, the sister group of diatoms, reveals the evolutionary specialization of diatoms from phago-mixotrophs to photoautotrophs.</title>
        <authorList>
            <person name="Ban H."/>
            <person name="Sato S."/>
            <person name="Yoshikawa S."/>
            <person name="Yamada K."/>
            <person name="Nakamura Y."/>
            <person name="Ichinomiya M."/>
            <person name="Sato N."/>
            <person name="Blanc-Mathieu R."/>
            <person name="Endo H."/>
            <person name="Kuwata A."/>
            <person name="Ogata H."/>
        </authorList>
    </citation>
    <scope>NUCLEOTIDE SEQUENCE [LARGE SCALE GENOMIC DNA]</scope>
</reference>
<keyword evidence="2 6" id="KW-0808">Transferase</keyword>
<evidence type="ECO:0000256" key="6">
    <source>
        <dbReference type="RuleBase" id="RU004466"/>
    </source>
</evidence>
<dbReference type="PANTHER" id="PTHR11525">
    <property type="entry name" value="FARNESYL-PYROPHOSPHATE SYNTHETASE"/>
    <property type="match status" value="1"/>
</dbReference>
<accession>A0A9W7G6C3</accession>